<accession>A0A2U8VLZ0</accession>
<keyword evidence="1" id="KW-0812">Transmembrane</keyword>
<reference evidence="2 3" key="1">
    <citation type="submission" date="2018-05" db="EMBL/GenBank/DDBJ databases">
        <title>Complete Genome Sequence of Methylobacterium sp. 17Sr1-43.</title>
        <authorList>
            <person name="Srinivasan S."/>
        </authorList>
    </citation>
    <scope>NUCLEOTIDE SEQUENCE [LARGE SCALE GENOMIC DNA]</scope>
    <source>
        <strain evidence="2 3">17Sr1-43</strain>
    </source>
</reference>
<evidence type="ECO:0000313" key="3">
    <source>
        <dbReference type="Proteomes" id="UP000246058"/>
    </source>
</evidence>
<keyword evidence="1" id="KW-1133">Transmembrane helix</keyword>
<dbReference type="Proteomes" id="UP000246058">
    <property type="component" value="Chromosome"/>
</dbReference>
<feature type="transmembrane region" description="Helical" evidence="1">
    <location>
        <begin position="42"/>
        <end position="62"/>
    </location>
</feature>
<keyword evidence="3" id="KW-1185">Reference proteome</keyword>
<protein>
    <recommendedName>
        <fullName evidence="4">Transmembrane protein</fullName>
    </recommendedName>
</protein>
<proteinExistence type="predicted"/>
<gene>
    <name evidence="2" type="ORF">DK427_02155</name>
</gene>
<dbReference type="EMBL" id="CP029551">
    <property type="protein sequence ID" value="AWN34685.1"/>
    <property type="molecule type" value="Genomic_DNA"/>
</dbReference>
<dbReference type="RefSeq" id="WP_109949822.1">
    <property type="nucleotide sequence ID" value="NZ_CP029551.1"/>
</dbReference>
<dbReference type="KEGG" id="meti:DK427_02155"/>
<evidence type="ECO:0008006" key="4">
    <source>
        <dbReference type="Google" id="ProtNLM"/>
    </source>
</evidence>
<evidence type="ECO:0000256" key="1">
    <source>
        <dbReference type="SAM" id="Phobius"/>
    </source>
</evidence>
<sequence length="120" mass="12767">MRTILSSGPIRHGARAALVGALLIAAAAPGQARDGRNGALIGGLAAGVVGGVAAGALLSGAVNQPPPPPPVEEYRPRRVVVEEPEEVVVRRPRGPVCHYERRKVWLNEEDFTYKRVEVCE</sequence>
<evidence type="ECO:0000313" key="2">
    <source>
        <dbReference type="EMBL" id="AWN34685.1"/>
    </source>
</evidence>
<name>A0A2U8VLZ0_9HYPH</name>
<dbReference type="AlphaFoldDB" id="A0A2U8VLZ0"/>
<organism evidence="2 3">
    <name type="scientific">Methylobacterium radiodurans</name>
    <dbReference type="NCBI Taxonomy" id="2202828"/>
    <lineage>
        <taxon>Bacteria</taxon>
        <taxon>Pseudomonadati</taxon>
        <taxon>Pseudomonadota</taxon>
        <taxon>Alphaproteobacteria</taxon>
        <taxon>Hyphomicrobiales</taxon>
        <taxon>Methylobacteriaceae</taxon>
        <taxon>Methylobacterium</taxon>
    </lineage>
</organism>
<keyword evidence="1" id="KW-0472">Membrane</keyword>